<proteinExistence type="inferred from homology"/>
<feature type="chain" id="PRO_5015567137" evidence="2">
    <location>
        <begin position="26"/>
        <end position="311"/>
    </location>
</feature>
<feature type="domain" description="Transglycosylase SLT" evidence="3">
    <location>
        <begin position="104"/>
        <end position="197"/>
    </location>
</feature>
<dbReference type="Proteomes" id="UP000240357">
    <property type="component" value="Unassembled WGS sequence"/>
</dbReference>
<organism evidence="4 5">
    <name type="scientific">Adhaeribacter arboris</name>
    <dbReference type="NCBI Taxonomy" id="2072846"/>
    <lineage>
        <taxon>Bacteria</taxon>
        <taxon>Pseudomonadati</taxon>
        <taxon>Bacteroidota</taxon>
        <taxon>Cytophagia</taxon>
        <taxon>Cytophagales</taxon>
        <taxon>Hymenobacteraceae</taxon>
        <taxon>Adhaeribacter</taxon>
    </lineage>
</organism>
<dbReference type="Pfam" id="PF01464">
    <property type="entry name" value="SLT"/>
    <property type="match status" value="1"/>
</dbReference>
<dbReference type="OrthoDB" id="9815002at2"/>
<gene>
    <name evidence="4" type="ORF">AHMF7605_13000</name>
</gene>
<keyword evidence="5" id="KW-1185">Reference proteome</keyword>
<protein>
    <submittedName>
        <fullName evidence="4">Murein transglycosylase</fullName>
    </submittedName>
</protein>
<accession>A0A2T2YFU4</accession>
<dbReference type="InterPro" id="IPR008258">
    <property type="entry name" value="Transglycosylase_SLT_dom_1"/>
</dbReference>
<dbReference type="SUPFAM" id="SSF53955">
    <property type="entry name" value="Lysozyme-like"/>
    <property type="match status" value="1"/>
</dbReference>
<dbReference type="InterPro" id="IPR023346">
    <property type="entry name" value="Lysozyme-like_dom_sf"/>
</dbReference>
<evidence type="ECO:0000313" key="5">
    <source>
        <dbReference type="Proteomes" id="UP000240357"/>
    </source>
</evidence>
<evidence type="ECO:0000259" key="3">
    <source>
        <dbReference type="Pfam" id="PF01464"/>
    </source>
</evidence>
<dbReference type="RefSeq" id="WP_106929974.1">
    <property type="nucleotide sequence ID" value="NZ_PYFT01000001.1"/>
</dbReference>
<reference evidence="4 5" key="1">
    <citation type="submission" date="2018-03" db="EMBL/GenBank/DDBJ databases">
        <title>Adhaeribacter sp. HMF7605 Genome sequencing and assembly.</title>
        <authorList>
            <person name="Kang H."/>
            <person name="Kang J."/>
            <person name="Cha I."/>
            <person name="Kim H."/>
            <person name="Joh K."/>
        </authorList>
    </citation>
    <scope>NUCLEOTIDE SEQUENCE [LARGE SCALE GENOMIC DNA]</scope>
    <source>
        <strain evidence="4 5">HMF7605</strain>
    </source>
</reference>
<comment type="similarity">
    <text evidence="1">Belongs to the transglycosylase Slt family.</text>
</comment>
<feature type="signal peptide" evidence="2">
    <location>
        <begin position="1"/>
        <end position="25"/>
    </location>
</feature>
<dbReference type="Gene3D" id="1.10.530.10">
    <property type="match status" value="1"/>
</dbReference>
<evidence type="ECO:0000256" key="2">
    <source>
        <dbReference type="SAM" id="SignalP"/>
    </source>
</evidence>
<dbReference type="CDD" id="cd16894">
    <property type="entry name" value="MltD-like"/>
    <property type="match status" value="1"/>
</dbReference>
<dbReference type="EMBL" id="PYFT01000001">
    <property type="protein sequence ID" value="PSR54363.1"/>
    <property type="molecule type" value="Genomic_DNA"/>
</dbReference>
<evidence type="ECO:0000256" key="1">
    <source>
        <dbReference type="ARBA" id="ARBA00007734"/>
    </source>
</evidence>
<dbReference type="AlphaFoldDB" id="A0A2T2YFU4"/>
<dbReference type="PANTHER" id="PTHR37423">
    <property type="entry name" value="SOLUBLE LYTIC MUREIN TRANSGLYCOSYLASE-RELATED"/>
    <property type="match status" value="1"/>
</dbReference>
<evidence type="ECO:0000313" key="4">
    <source>
        <dbReference type="EMBL" id="PSR54363.1"/>
    </source>
</evidence>
<keyword evidence="2" id="KW-0732">Signal</keyword>
<comment type="caution">
    <text evidence="4">The sequence shown here is derived from an EMBL/GenBank/DDBJ whole genome shotgun (WGS) entry which is preliminary data.</text>
</comment>
<sequence length="311" mass="35317">MTQPTPYLKYLFFLACLLGVVNLCSQQVTPALTGVNSYRPFPLPKTMSFAGEPVPLEVTDVAERLDRELQSNAYFHSNVLLALKRLQRSLPELERVLEANGLPADFKYVALAESLLGNVISPKGAVGVWQFMPSTARELKLTINDEVDERYHFEKSTIAACNYFKKARQRFGSWTNAAASYNRGMGGLQAALKAQKVTSYYDLYLNEETSRYMFRILALKEIMENPKRYGFDLLQADVYSSVPTRPVTINATIEDLPQFALNQGINYRILRLHNPWLKGYKLTVADTTAIYSLQLPQTIVNPTRDYRSSRF</sequence>
<name>A0A2T2YFU4_9BACT</name>
<dbReference type="PANTHER" id="PTHR37423:SF2">
    <property type="entry name" value="MEMBRANE-BOUND LYTIC MUREIN TRANSGLYCOSYLASE C"/>
    <property type="match status" value="1"/>
</dbReference>